<dbReference type="AlphaFoldDB" id="A0A0M2UVP4"/>
<proteinExistence type="predicted"/>
<evidence type="ECO:0000313" key="2">
    <source>
        <dbReference type="EMBL" id="KKO19061.1"/>
    </source>
</evidence>
<dbReference type="InterPro" id="IPR001296">
    <property type="entry name" value="Glyco_trans_1"/>
</dbReference>
<organism evidence="2 3">
    <name type="scientific">Candidatus Brocadia fulgida</name>
    <dbReference type="NCBI Taxonomy" id="380242"/>
    <lineage>
        <taxon>Bacteria</taxon>
        <taxon>Pseudomonadati</taxon>
        <taxon>Planctomycetota</taxon>
        <taxon>Candidatus Brocadiia</taxon>
        <taxon>Candidatus Brocadiales</taxon>
        <taxon>Candidatus Brocadiaceae</taxon>
        <taxon>Candidatus Brocadia</taxon>
    </lineage>
</organism>
<evidence type="ECO:0000259" key="1">
    <source>
        <dbReference type="Pfam" id="PF00534"/>
    </source>
</evidence>
<dbReference type="Proteomes" id="UP000034954">
    <property type="component" value="Unassembled WGS sequence"/>
</dbReference>
<evidence type="ECO:0000313" key="3">
    <source>
        <dbReference type="Proteomes" id="UP000034954"/>
    </source>
</evidence>
<dbReference type="Gene3D" id="3.40.50.2000">
    <property type="entry name" value="Glycogen Phosphorylase B"/>
    <property type="match status" value="2"/>
</dbReference>
<comment type="caution">
    <text evidence="2">The sequence shown here is derived from an EMBL/GenBank/DDBJ whole genome shotgun (WGS) entry which is preliminary data.</text>
</comment>
<sequence length="361" mass="41831">MKILYIYSDYKWTGPSQPIVELCNFMSEKAGVCLLMSTPKRPENRFVAQVRTDRIHLMQGLQKRDGIGSLIKNRRLILQSIRQVKPDVIHFFRERDLATLPGNSKNFVKVFSSLKSAYPGRLKRILWNTANIITVFQKKLHDELLRNSGKVVYIKPWLDLQQIPAHHQNVRPAFGLHAEDFVVGLVMRVQPYRRFDLIIETAKLVKESKKRIKFLLFGKGPYLQKLVMDPLKKYGLEAVIIPGGYRKDDYWDALYSFDIMLYTVAGSDGTARALRQCQAIGKPIVCLHDDFMQEIVHDGVNGFVVRHDPAEIMKKIDALYSERNMLIDFSKRSEHQGKTYDLNKIGQEIYALYESTLRRKI</sequence>
<dbReference type="SUPFAM" id="SSF53756">
    <property type="entry name" value="UDP-Glycosyltransferase/glycogen phosphorylase"/>
    <property type="match status" value="1"/>
</dbReference>
<keyword evidence="3" id="KW-1185">Reference proteome</keyword>
<dbReference type="EMBL" id="LAQJ01000222">
    <property type="protein sequence ID" value="KKO19061.1"/>
    <property type="molecule type" value="Genomic_DNA"/>
</dbReference>
<dbReference type="InterPro" id="IPR050194">
    <property type="entry name" value="Glycosyltransferase_grp1"/>
</dbReference>
<accession>A0A0M2UVP4</accession>
<gene>
    <name evidence="2" type="ORF">BROFUL_02242</name>
</gene>
<dbReference type="GO" id="GO:0016757">
    <property type="term" value="F:glycosyltransferase activity"/>
    <property type="evidence" value="ECO:0007669"/>
    <property type="project" value="InterPro"/>
</dbReference>
<name>A0A0M2UVP4_9BACT</name>
<dbReference type="PANTHER" id="PTHR45947">
    <property type="entry name" value="SULFOQUINOVOSYL TRANSFERASE SQD2"/>
    <property type="match status" value="1"/>
</dbReference>
<protein>
    <submittedName>
        <fullName evidence="2">Glycosyltransferase</fullName>
    </submittedName>
</protein>
<feature type="domain" description="Glycosyl transferase family 1" evidence="1">
    <location>
        <begin position="171"/>
        <end position="334"/>
    </location>
</feature>
<dbReference type="PANTHER" id="PTHR45947:SF3">
    <property type="entry name" value="SULFOQUINOVOSYL TRANSFERASE SQD2"/>
    <property type="match status" value="1"/>
</dbReference>
<dbReference type="Pfam" id="PF00534">
    <property type="entry name" value="Glycos_transf_1"/>
    <property type="match status" value="1"/>
</dbReference>
<reference evidence="2 3" key="1">
    <citation type="journal article" date="2013" name="BMC Microbiol.">
        <title>Identification of the type II cytochrome c maturation pathway in anammox bacteria by comparative genomics.</title>
        <authorList>
            <person name="Ferousi C."/>
            <person name="Speth D.R."/>
            <person name="Reimann J."/>
            <person name="Op den Camp H.J."/>
            <person name="Allen J.W."/>
            <person name="Keltjens J.T."/>
            <person name="Jetten M.S."/>
        </authorList>
    </citation>
    <scope>NUCLEOTIDE SEQUENCE [LARGE SCALE GENOMIC DNA]</scope>
    <source>
        <strain evidence="2">RU1</strain>
    </source>
</reference>